<protein>
    <submittedName>
        <fullName evidence="9">Iron ABC transporter permease</fullName>
    </submittedName>
</protein>
<feature type="transmembrane region" description="Helical" evidence="8">
    <location>
        <begin position="15"/>
        <end position="34"/>
    </location>
</feature>
<sequence>MSLKKRDRLLSGPKSILLMAAILIACTLLSFLFGRYPVPFRELCGILWNKFLSIFGAGIEPFWESSMEIAVWNVRLPRVLMSVLVGCCLSAAGATYQGVFQNPMAAPDVLGASAGAGFGAALAIYVGLSSMYITFAAFGMSLLTVVLVFWISKHAKGERVLGLVLAGIMISSLFQAGTSFIKLAADPTNKLPEITYWLMGSLSGMAWEDLGFVIWPMLIGLVPLFCLRWRLNVLSMGDDEARAMGVDAGRLRIWLIIAATLVTAASVSVSGMIGWVGLVIPHMVRRICGSDYRWLMPCCMLGGGTFLLIVDNISRNISTSGIPIGILTAFVGAPFFLLLITGRGERL</sequence>
<dbReference type="GO" id="GO:0005886">
    <property type="term" value="C:plasma membrane"/>
    <property type="evidence" value="ECO:0007669"/>
    <property type="project" value="UniProtKB-SubCell"/>
</dbReference>
<feature type="transmembrane region" description="Helical" evidence="8">
    <location>
        <begin position="292"/>
        <end position="310"/>
    </location>
</feature>
<feature type="transmembrane region" description="Helical" evidence="8">
    <location>
        <begin position="163"/>
        <end position="185"/>
    </location>
</feature>
<dbReference type="GO" id="GO:0022857">
    <property type="term" value="F:transmembrane transporter activity"/>
    <property type="evidence" value="ECO:0007669"/>
    <property type="project" value="InterPro"/>
</dbReference>
<gene>
    <name evidence="9" type="ORF">IAD42_11150</name>
</gene>
<name>A0A9D1G7D5_9FIRM</name>
<dbReference type="AlphaFoldDB" id="A0A9D1G7D5"/>
<reference evidence="9" key="1">
    <citation type="submission" date="2020-10" db="EMBL/GenBank/DDBJ databases">
        <authorList>
            <person name="Gilroy R."/>
        </authorList>
    </citation>
    <scope>NUCLEOTIDE SEQUENCE</scope>
    <source>
        <strain evidence="9">ChiHecec3B27-6122</strain>
    </source>
</reference>
<keyword evidence="4" id="KW-1003">Cell membrane</keyword>
<feature type="transmembrane region" description="Helical" evidence="8">
    <location>
        <begin position="75"/>
        <end position="96"/>
    </location>
</feature>
<dbReference type="CDD" id="cd06550">
    <property type="entry name" value="TM_ABC_iron-siderophores_like"/>
    <property type="match status" value="1"/>
</dbReference>
<feature type="transmembrane region" description="Helical" evidence="8">
    <location>
        <begin position="108"/>
        <end position="126"/>
    </location>
</feature>
<proteinExistence type="inferred from homology"/>
<dbReference type="EMBL" id="DVJS01000272">
    <property type="protein sequence ID" value="HIS98521.1"/>
    <property type="molecule type" value="Genomic_DNA"/>
</dbReference>
<keyword evidence="6 8" id="KW-1133">Transmembrane helix</keyword>
<dbReference type="InterPro" id="IPR037294">
    <property type="entry name" value="ABC_BtuC-like"/>
</dbReference>
<keyword evidence="5 8" id="KW-0812">Transmembrane</keyword>
<evidence type="ECO:0000256" key="3">
    <source>
        <dbReference type="ARBA" id="ARBA00022448"/>
    </source>
</evidence>
<dbReference type="FunFam" id="1.10.3470.10:FF:000001">
    <property type="entry name" value="Vitamin B12 ABC transporter permease BtuC"/>
    <property type="match status" value="1"/>
</dbReference>
<dbReference type="PROSITE" id="PS51257">
    <property type="entry name" value="PROKAR_LIPOPROTEIN"/>
    <property type="match status" value="1"/>
</dbReference>
<comment type="similarity">
    <text evidence="2">Belongs to the binding-protein-dependent transport system permease family. FecCD subfamily.</text>
</comment>
<reference evidence="9" key="2">
    <citation type="journal article" date="2021" name="PeerJ">
        <title>Extensive microbial diversity within the chicken gut microbiome revealed by metagenomics and culture.</title>
        <authorList>
            <person name="Gilroy R."/>
            <person name="Ravi A."/>
            <person name="Getino M."/>
            <person name="Pursley I."/>
            <person name="Horton D.L."/>
            <person name="Alikhan N.F."/>
            <person name="Baker D."/>
            <person name="Gharbi K."/>
            <person name="Hall N."/>
            <person name="Watson M."/>
            <person name="Adriaenssens E.M."/>
            <person name="Foster-Nyarko E."/>
            <person name="Jarju S."/>
            <person name="Secka A."/>
            <person name="Antonio M."/>
            <person name="Oren A."/>
            <person name="Chaudhuri R.R."/>
            <person name="La Ragione R."/>
            <person name="Hildebrand F."/>
            <person name="Pallen M.J."/>
        </authorList>
    </citation>
    <scope>NUCLEOTIDE SEQUENCE</scope>
    <source>
        <strain evidence="9">ChiHecec3B27-6122</strain>
    </source>
</reference>
<evidence type="ECO:0000256" key="6">
    <source>
        <dbReference type="ARBA" id="ARBA00022989"/>
    </source>
</evidence>
<dbReference type="InterPro" id="IPR000522">
    <property type="entry name" value="ABC_transptr_permease_BtuC"/>
</dbReference>
<evidence type="ECO:0000256" key="5">
    <source>
        <dbReference type="ARBA" id="ARBA00022692"/>
    </source>
</evidence>
<comment type="subcellular location">
    <subcellularLocation>
        <location evidence="1">Cell membrane</location>
        <topology evidence="1">Multi-pass membrane protein</topology>
    </subcellularLocation>
</comment>
<feature type="transmembrane region" description="Helical" evidence="8">
    <location>
        <begin position="205"/>
        <end position="227"/>
    </location>
</feature>
<organism evidence="9 10">
    <name type="scientific">Candidatus Scatomorpha pullistercoris</name>
    <dbReference type="NCBI Taxonomy" id="2840929"/>
    <lineage>
        <taxon>Bacteria</taxon>
        <taxon>Bacillati</taxon>
        <taxon>Bacillota</taxon>
        <taxon>Clostridia</taxon>
        <taxon>Eubacteriales</taxon>
        <taxon>Candidatus Scatomorpha</taxon>
    </lineage>
</organism>
<dbReference type="PANTHER" id="PTHR30472">
    <property type="entry name" value="FERRIC ENTEROBACTIN TRANSPORT SYSTEM PERMEASE PROTEIN"/>
    <property type="match status" value="1"/>
</dbReference>
<evidence type="ECO:0000256" key="1">
    <source>
        <dbReference type="ARBA" id="ARBA00004651"/>
    </source>
</evidence>
<dbReference type="SUPFAM" id="SSF81345">
    <property type="entry name" value="ABC transporter involved in vitamin B12 uptake, BtuC"/>
    <property type="match status" value="1"/>
</dbReference>
<keyword evidence="7 8" id="KW-0472">Membrane</keyword>
<evidence type="ECO:0000256" key="4">
    <source>
        <dbReference type="ARBA" id="ARBA00022475"/>
    </source>
</evidence>
<dbReference type="Gene3D" id="1.10.3470.10">
    <property type="entry name" value="ABC transporter involved in vitamin B12 uptake, BtuC"/>
    <property type="match status" value="1"/>
</dbReference>
<comment type="caution">
    <text evidence="9">The sequence shown here is derived from an EMBL/GenBank/DDBJ whole genome shotgun (WGS) entry which is preliminary data.</text>
</comment>
<evidence type="ECO:0000313" key="9">
    <source>
        <dbReference type="EMBL" id="HIS98521.1"/>
    </source>
</evidence>
<evidence type="ECO:0000256" key="7">
    <source>
        <dbReference type="ARBA" id="ARBA00023136"/>
    </source>
</evidence>
<feature type="transmembrane region" description="Helical" evidence="8">
    <location>
        <begin position="322"/>
        <end position="341"/>
    </location>
</feature>
<dbReference type="PANTHER" id="PTHR30472:SF70">
    <property type="entry name" value="MOLYBDATE IMPORT SYSTEM PERMEASE PROTEIN MOLB"/>
    <property type="match status" value="1"/>
</dbReference>
<dbReference type="GO" id="GO:0033214">
    <property type="term" value="P:siderophore-iron import into cell"/>
    <property type="evidence" value="ECO:0007669"/>
    <property type="project" value="TreeGrafter"/>
</dbReference>
<dbReference type="Proteomes" id="UP000886876">
    <property type="component" value="Unassembled WGS sequence"/>
</dbReference>
<keyword evidence="3" id="KW-0813">Transport</keyword>
<accession>A0A9D1G7D5</accession>
<feature type="transmembrane region" description="Helical" evidence="8">
    <location>
        <begin position="46"/>
        <end position="63"/>
    </location>
</feature>
<feature type="transmembrane region" description="Helical" evidence="8">
    <location>
        <begin position="253"/>
        <end position="280"/>
    </location>
</feature>
<dbReference type="Pfam" id="PF01032">
    <property type="entry name" value="FecCD"/>
    <property type="match status" value="1"/>
</dbReference>
<evidence type="ECO:0000256" key="2">
    <source>
        <dbReference type="ARBA" id="ARBA00007935"/>
    </source>
</evidence>
<evidence type="ECO:0000313" key="10">
    <source>
        <dbReference type="Proteomes" id="UP000886876"/>
    </source>
</evidence>
<feature type="transmembrane region" description="Helical" evidence="8">
    <location>
        <begin position="132"/>
        <end position="151"/>
    </location>
</feature>
<evidence type="ECO:0000256" key="8">
    <source>
        <dbReference type="SAM" id="Phobius"/>
    </source>
</evidence>